<dbReference type="PROSITE" id="PS00307">
    <property type="entry name" value="LECTIN_LEGUME_BETA"/>
    <property type="match status" value="1"/>
</dbReference>
<organism evidence="9">
    <name type="scientific">Rhododendron williamsianum</name>
    <dbReference type="NCBI Taxonomy" id="262921"/>
    <lineage>
        <taxon>Eukaryota</taxon>
        <taxon>Viridiplantae</taxon>
        <taxon>Streptophyta</taxon>
        <taxon>Embryophyta</taxon>
        <taxon>Tracheophyta</taxon>
        <taxon>Spermatophyta</taxon>
        <taxon>Magnoliopsida</taxon>
        <taxon>eudicotyledons</taxon>
        <taxon>Gunneridae</taxon>
        <taxon>Pentapetalae</taxon>
        <taxon>asterids</taxon>
        <taxon>Ericales</taxon>
        <taxon>Ericaceae</taxon>
        <taxon>Ericoideae</taxon>
        <taxon>Rhodoreae</taxon>
        <taxon>Rhododendron</taxon>
    </lineage>
</organism>
<keyword evidence="6" id="KW-0472">Membrane</keyword>
<dbReference type="OrthoDB" id="842456at2759"/>
<dbReference type="GO" id="GO:0005524">
    <property type="term" value="F:ATP binding"/>
    <property type="evidence" value="ECO:0007669"/>
    <property type="project" value="UniProtKB-UniRule"/>
</dbReference>
<dbReference type="EMBL" id="QEFC01003811">
    <property type="protein sequence ID" value="KAE9446182.1"/>
    <property type="molecule type" value="Genomic_DNA"/>
</dbReference>
<evidence type="ECO:0000256" key="4">
    <source>
        <dbReference type="ARBA" id="ARBA00022734"/>
    </source>
</evidence>
<evidence type="ECO:0000256" key="3">
    <source>
        <dbReference type="ARBA" id="ARBA00010217"/>
    </source>
</evidence>
<keyword evidence="6" id="KW-1133">Transmembrane helix</keyword>
<dbReference type="InterPro" id="IPR013320">
    <property type="entry name" value="ConA-like_dom_sf"/>
</dbReference>
<proteinExistence type="inferred from homology"/>
<feature type="binding site" evidence="5">
    <location>
        <position position="335"/>
    </location>
    <ligand>
        <name>ATP</name>
        <dbReference type="ChEBI" id="CHEBI:30616"/>
    </ligand>
</feature>
<dbReference type="SUPFAM" id="SSF49899">
    <property type="entry name" value="Concanavalin A-like lectins/glucanases"/>
    <property type="match status" value="1"/>
</dbReference>
<comment type="similarity">
    <text evidence="1">Belongs to the leguminous lectin family.</text>
</comment>
<feature type="signal peptide" evidence="7">
    <location>
        <begin position="1"/>
        <end position="16"/>
    </location>
</feature>
<dbReference type="InterPro" id="IPR000719">
    <property type="entry name" value="Prot_kinase_dom"/>
</dbReference>
<feature type="non-terminal residue" evidence="9">
    <location>
        <position position="1"/>
    </location>
</feature>
<dbReference type="CDD" id="cd06899">
    <property type="entry name" value="lectin_legume_LecRK_Arcelin_ConA"/>
    <property type="match status" value="1"/>
</dbReference>
<dbReference type="InterPro" id="IPR017441">
    <property type="entry name" value="Protein_kinase_ATP_BS"/>
</dbReference>
<dbReference type="GO" id="GO:0004672">
    <property type="term" value="F:protein kinase activity"/>
    <property type="evidence" value="ECO:0007669"/>
    <property type="project" value="InterPro"/>
</dbReference>
<feature type="domain" description="Protein kinase" evidence="8">
    <location>
        <begin position="306"/>
        <end position="344"/>
    </location>
</feature>
<evidence type="ECO:0000259" key="8">
    <source>
        <dbReference type="PROSITE" id="PS50011"/>
    </source>
</evidence>
<keyword evidence="6" id="KW-0812">Transmembrane</keyword>
<protein>
    <recommendedName>
        <fullName evidence="8">Protein kinase domain-containing protein</fullName>
    </recommendedName>
</protein>
<dbReference type="PROSITE" id="PS00308">
    <property type="entry name" value="LECTIN_LEGUME_ALPHA"/>
    <property type="match status" value="1"/>
</dbReference>
<dbReference type="Gene3D" id="3.30.200.20">
    <property type="entry name" value="Phosphorylase Kinase, domain 1"/>
    <property type="match status" value="1"/>
</dbReference>
<evidence type="ECO:0000256" key="6">
    <source>
        <dbReference type="SAM" id="Phobius"/>
    </source>
</evidence>
<gene>
    <name evidence="9" type="ORF">C3L33_21920</name>
</gene>
<evidence type="ECO:0000256" key="5">
    <source>
        <dbReference type="PROSITE-ProRule" id="PRU10141"/>
    </source>
</evidence>
<keyword evidence="7" id="KW-0732">Signal</keyword>
<reference evidence="9" key="1">
    <citation type="journal article" date="2019" name="Genome Biol. Evol.">
        <title>The Rhododendron genome and chromosomal organization provide insight into shared whole-genome duplications across the heath family (Ericaceae).</title>
        <authorList>
            <person name="Soza V.L."/>
            <person name="Lindsley D."/>
            <person name="Waalkes A."/>
            <person name="Ramage E."/>
            <person name="Patwardhan R.P."/>
            <person name="Burton J.N."/>
            <person name="Adey A."/>
            <person name="Kumar A."/>
            <person name="Qiu R."/>
            <person name="Shendure J."/>
            <person name="Hall B."/>
        </authorList>
    </citation>
    <scope>NUCLEOTIDE SEQUENCE</scope>
    <source>
        <strain evidence="9">RSF 1966-606</strain>
    </source>
</reference>
<sequence length="344" mass="38158">MITSFFFFLLIPFATPLEFSFPSITRDNSWAFNSINTTGDAYISSMASNSLQTQNDYPNSTSSLQHKIGRATYFQPLHLWDSATGKITDFSTNFTFVIQGENYGEGITFFLSPNGSNIPPDSGGGGLGLVNEDGTSTFVAVEFDTYRNTWEPSTIFPINHVGININKMWSVHSDAVFRNFYHEVDLSAHLPEWVTFGFSGSTRSSYEKNSIQSWEFSSIARSRIDEGGKDAAKGGDNTGLVVGLSVGFGVLILIGLIFLGLWRKSRGRKKDEPIPIQERSMDDEFKRGTGARKFSYEELEIATENFSEERKLGAGGFGGVYRGFLKEMNSYVAVKRVSRGPNKA</sequence>
<dbReference type="Pfam" id="PF00139">
    <property type="entry name" value="Lectin_legB"/>
    <property type="match status" value="2"/>
</dbReference>
<name>A0A6A4KLV8_9ERIC</name>
<evidence type="ECO:0000256" key="1">
    <source>
        <dbReference type="ARBA" id="ARBA00007606"/>
    </source>
</evidence>
<dbReference type="PROSITE" id="PS00107">
    <property type="entry name" value="PROTEIN_KINASE_ATP"/>
    <property type="match status" value="1"/>
</dbReference>
<dbReference type="PANTHER" id="PTHR32401">
    <property type="entry name" value="CONCANAVALIN A-LIKE LECTIN FAMILY PROTEIN"/>
    <property type="match status" value="1"/>
</dbReference>
<dbReference type="SUPFAM" id="SSF56112">
    <property type="entry name" value="Protein kinase-like (PK-like)"/>
    <property type="match status" value="1"/>
</dbReference>
<feature type="chain" id="PRO_5025622870" description="Protein kinase domain-containing protein" evidence="7">
    <location>
        <begin position="17"/>
        <end position="344"/>
    </location>
</feature>
<evidence type="ECO:0000256" key="7">
    <source>
        <dbReference type="SAM" id="SignalP"/>
    </source>
</evidence>
<dbReference type="Gene3D" id="2.60.120.200">
    <property type="match status" value="2"/>
</dbReference>
<keyword evidence="5" id="KW-0547">Nucleotide-binding</keyword>
<feature type="transmembrane region" description="Helical" evidence="6">
    <location>
        <begin position="240"/>
        <end position="262"/>
    </location>
</feature>
<dbReference type="InterPro" id="IPR000985">
    <property type="entry name" value="Lectin_LegA_CS"/>
</dbReference>
<evidence type="ECO:0000313" key="9">
    <source>
        <dbReference type="EMBL" id="KAE9446182.1"/>
    </source>
</evidence>
<comment type="similarity">
    <text evidence="3">In the C-terminal section; belongs to the protein kinase superfamily. Ser/Thr protein kinase family.</text>
</comment>
<comment type="similarity">
    <text evidence="2">In the N-terminal section; belongs to the leguminous lectin family.</text>
</comment>
<keyword evidence="5" id="KW-0067">ATP-binding</keyword>
<dbReference type="InterPro" id="IPR001220">
    <property type="entry name" value="Legume_lectin_dom"/>
</dbReference>
<keyword evidence="4" id="KW-0430">Lectin</keyword>
<dbReference type="InterPro" id="IPR050258">
    <property type="entry name" value="Leguminous_Lectin"/>
</dbReference>
<dbReference type="PROSITE" id="PS50011">
    <property type="entry name" value="PROTEIN_KINASE_DOM"/>
    <property type="match status" value="1"/>
</dbReference>
<dbReference type="AlphaFoldDB" id="A0A6A4KLV8"/>
<dbReference type="PANTHER" id="PTHR32401:SF49">
    <property type="entry name" value="OS10G0129200 PROTEIN"/>
    <property type="match status" value="1"/>
</dbReference>
<dbReference type="GO" id="GO:0030246">
    <property type="term" value="F:carbohydrate binding"/>
    <property type="evidence" value="ECO:0007669"/>
    <property type="project" value="UniProtKB-KW"/>
</dbReference>
<dbReference type="InterPro" id="IPR011009">
    <property type="entry name" value="Kinase-like_dom_sf"/>
</dbReference>
<dbReference type="InterPro" id="IPR019825">
    <property type="entry name" value="Lectin_legB_Mn/Ca_BS"/>
</dbReference>
<accession>A0A6A4KLV8</accession>
<comment type="caution">
    <text evidence="9">The sequence shown here is derived from an EMBL/GenBank/DDBJ whole genome shotgun (WGS) entry which is preliminary data.</text>
</comment>
<evidence type="ECO:0000256" key="2">
    <source>
        <dbReference type="ARBA" id="ARBA00008536"/>
    </source>
</evidence>